<dbReference type="InterPro" id="IPR021734">
    <property type="entry name" value="DUF3303"/>
</dbReference>
<evidence type="ECO:0008006" key="3">
    <source>
        <dbReference type="Google" id="ProtNLM"/>
    </source>
</evidence>
<proteinExistence type="predicted"/>
<dbReference type="RefSeq" id="WP_091151676.1">
    <property type="nucleotide sequence ID" value="NZ_FNOT01000002.1"/>
</dbReference>
<gene>
    <name evidence="1" type="ORF">SAMN05660209_00786</name>
</gene>
<dbReference type="Proteomes" id="UP000198921">
    <property type="component" value="Unassembled WGS sequence"/>
</dbReference>
<dbReference type="OrthoDB" id="6882086at2"/>
<dbReference type="EMBL" id="FNOT01000002">
    <property type="protein sequence ID" value="SDX58963.1"/>
    <property type="molecule type" value="Genomic_DNA"/>
</dbReference>
<dbReference type="Pfam" id="PF11746">
    <property type="entry name" value="DUF3303"/>
    <property type="match status" value="1"/>
</dbReference>
<dbReference type="AlphaFoldDB" id="A0A1H3CXL3"/>
<accession>A0A1H3CXL3</accession>
<keyword evidence="2" id="KW-1185">Reference proteome</keyword>
<dbReference type="STRING" id="1137993.SAMN05660209_00786"/>
<name>A0A1H3CXL3_9ACTN</name>
<evidence type="ECO:0000313" key="1">
    <source>
        <dbReference type="EMBL" id="SDX58963.1"/>
    </source>
</evidence>
<protein>
    <recommendedName>
        <fullName evidence="3">DUF3303 domain-containing protein</fullName>
    </recommendedName>
</protein>
<evidence type="ECO:0000313" key="2">
    <source>
        <dbReference type="Proteomes" id="UP000198921"/>
    </source>
</evidence>
<reference evidence="2" key="1">
    <citation type="submission" date="2016-10" db="EMBL/GenBank/DDBJ databases">
        <authorList>
            <person name="Varghese N."/>
            <person name="Submissions S."/>
        </authorList>
    </citation>
    <scope>NUCLEOTIDE SEQUENCE [LARGE SCALE GENOMIC DNA]</scope>
    <source>
        <strain evidence="2">DSM 45422</strain>
    </source>
</reference>
<organism evidence="1 2">
    <name type="scientific">Geodermatophilus africanus</name>
    <dbReference type="NCBI Taxonomy" id="1137993"/>
    <lineage>
        <taxon>Bacteria</taxon>
        <taxon>Bacillati</taxon>
        <taxon>Actinomycetota</taxon>
        <taxon>Actinomycetes</taxon>
        <taxon>Geodermatophilales</taxon>
        <taxon>Geodermatophilaceae</taxon>
        <taxon>Geodermatophilus</taxon>
    </lineage>
</organism>
<sequence length="94" mass="9966">MQYVVTWQERPTESAAEHEAAQERVRAAFSAGLPSSLTVHHVVARVGLGGCAVVETDEPDDLRYLRTVHAAVSFTVEPVEEGLDAGAAHARGAG</sequence>